<protein>
    <recommendedName>
        <fullName evidence="10">Palmitoyltransferase</fullName>
        <ecNumber evidence="10">2.3.1.225</ecNumber>
    </recommendedName>
</protein>
<dbReference type="InterPro" id="IPR039859">
    <property type="entry name" value="PFA4/ZDH16/20/ERF2-like"/>
</dbReference>
<comment type="domain">
    <text evidence="10">The DHHC domain is required for palmitoyltransferase activity.</text>
</comment>
<dbReference type="GO" id="GO:0019706">
    <property type="term" value="F:protein-cysteine S-palmitoyltransferase activity"/>
    <property type="evidence" value="ECO:0007669"/>
    <property type="project" value="UniProtKB-EC"/>
</dbReference>
<dbReference type="PANTHER" id="PTHR22883:SF480">
    <property type="entry name" value="PALMITOYLTRANSFERASE SWF1"/>
    <property type="match status" value="1"/>
</dbReference>
<dbReference type="Proteomes" id="UP001310890">
    <property type="component" value="Unassembled WGS sequence"/>
</dbReference>
<keyword evidence="6" id="KW-0564">Palmitate</keyword>
<feature type="transmembrane region" description="Helical" evidence="10">
    <location>
        <begin position="200"/>
        <end position="223"/>
    </location>
</feature>
<comment type="similarity">
    <text evidence="10">Belongs to the DHHC palmitoyltransferase family.</text>
</comment>
<evidence type="ECO:0000256" key="5">
    <source>
        <dbReference type="ARBA" id="ARBA00023136"/>
    </source>
</evidence>
<organism evidence="12 13">
    <name type="scientific">Meristemomyces frigidus</name>
    <dbReference type="NCBI Taxonomy" id="1508187"/>
    <lineage>
        <taxon>Eukaryota</taxon>
        <taxon>Fungi</taxon>
        <taxon>Dikarya</taxon>
        <taxon>Ascomycota</taxon>
        <taxon>Pezizomycotina</taxon>
        <taxon>Dothideomycetes</taxon>
        <taxon>Dothideomycetidae</taxon>
        <taxon>Mycosphaerellales</taxon>
        <taxon>Teratosphaeriaceae</taxon>
        <taxon>Meristemomyces</taxon>
    </lineage>
</organism>
<evidence type="ECO:0000256" key="9">
    <source>
        <dbReference type="ARBA" id="ARBA00048048"/>
    </source>
</evidence>
<feature type="transmembrane region" description="Helical" evidence="10">
    <location>
        <begin position="103"/>
        <end position="121"/>
    </location>
</feature>
<evidence type="ECO:0000256" key="4">
    <source>
        <dbReference type="ARBA" id="ARBA00022989"/>
    </source>
</evidence>
<dbReference type="GO" id="GO:0005794">
    <property type="term" value="C:Golgi apparatus"/>
    <property type="evidence" value="ECO:0007669"/>
    <property type="project" value="TreeGrafter"/>
</dbReference>
<dbReference type="EMBL" id="JAVRRL010000025">
    <property type="protein sequence ID" value="KAK5113195.1"/>
    <property type="molecule type" value="Genomic_DNA"/>
</dbReference>
<dbReference type="GO" id="GO:0005783">
    <property type="term" value="C:endoplasmic reticulum"/>
    <property type="evidence" value="ECO:0007669"/>
    <property type="project" value="TreeGrafter"/>
</dbReference>
<feature type="domain" description="Palmitoyltransferase DHHC" evidence="11">
    <location>
        <begin position="153"/>
        <end position="296"/>
    </location>
</feature>
<dbReference type="PANTHER" id="PTHR22883">
    <property type="entry name" value="ZINC FINGER DHHC DOMAIN CONTAINING PROTEIN"/>
    <property type="match status" value="1"/>
</dbReference>
<evidence type="ECO:0000313" key="13">
    <source>
        <dbReference type="Proteomes" id="UP001310890"/>
    </source>
</evidence>
<evidence type="ECO:0000256" key="3">
    <source>
        <dbReference type="ARBA" id="ARBA00022692"/>
    </source>
</evidence>
<name>A0AAN7YPK8_9PEZI</name>
<keyword evidence="4 10" id="KW-1133">Transmembrane helix</keyword>
<proteinExistence type="inferred from homology"/>
<dbReference type="GO" id="GO:0006612">
    <property type="term" value="P:protein targeting to membrane"/>
    <property type="evidence" value="ECO:0007669"/>
    <property type="project" value="TreeGrafter"/>
</dbReference>
<sequence>MIALKPVLIAIFVLSLLTFIVLFGQLPALRRTPIGWLQRLLCLHLPSGLQKIDSTVTNGRLIEGSTRFATWLFYEKNPVVLIIYLSLLTGASGLFLREGTQKIPFLLLLPLPILLGLPYWSTYVTVVSNADHITAETIEARLYDYPYDYILFHPDTFCTTCNRSKPARSKHCSLCKVCVAKCDHHCPWVNNCLGRANYRYFLLLLLSLAVLQVYGAYLAYYILRPQLQYTSPRFIEGRRTWSDVGTGMVRAINAGGLSIAGVGLLAASTATLPLGLLAYHCYLIWAGSTTNESQKWADWQDDMMDGYAFIASREKLRTHNRLRRSNGTSAATGIENPALTLGVNEANEVHVPWPINSDQVIVRTSDGKPPQGQEALWKQVWKLEDVVNIYDLGGWQNFKAILMGR</sequence>
<keyword evidence="3 10" id="KW-0812">Transmembrane</keyword>
<dbReference type="PROSITE" id="PS50216">
    <property type="entry name" value="DHHC"/>
    <property type="match status" value="1"/>
</dbReference>
<evidence type="ECO:0000256" key="7">
    <source>
        <dbReference type="ARBA" id="ARBA00023288"/>
    </source>
</evidence>
<feature type="transmembrane region" description="Helical" evidence="10">
    <location>
        <begin position="7"/>
        <end position="26"/>
    </location>
</feature>
<dbReference type="GO" id="GO:0016020">
    <property type="term" value="C:membrane"/>
    <property type="evidence" value="ECO:0007669"/>
    <property type="project" value="UniProtKB-SubCell"/>
</dbReference>
<evidence type="ECO:0000256" key="6">
    <source>
        <dbReference type="ARBA" id="ARBA00023139"/>
    </source>
</evidence>
<keyword evidence="5 10" id="KW-0472">Membrane</keyword>
<keyword evidence="8 10" id="KW-0012">Acyltransferase</keyword>
<evidence type="ECO:0000256" key="1">
    <source>
        <dbReference type="ARBA" id="ARBA00004141"/>
    </source>
</evidence>
<evidence type="ECO:0000313" key="12">
    <source>
        <dbReference type="EMBL" id="KAK5113195.1"/>
    </source>
</evidence>
<reference evidence="12" key="1">
    <citation type="submission" date="2023-08" db="EMBL/GenBank/DDBJ databases">
        <title>Black Yeasts Isolated from many extreme environments.</title>
        <authorList>
            <person name="Coleine C."/>
            <person name="Stajich J.E."/>
            <person name="Selbmann L."/>
        </authorList>
    </citation>
    <scope>NUCLEOTIDE SEQUENCE</scope>
    <source>
        <strain evidence="12">CCFEE 5401</strain>
    </source>
</reference>
<keyword evidence="7" id="KW-0449">Lipoprotein</keyword>
<evidence type="ECO:0000259" key="11">
    <source>
        <dbReference type="Pfam" id="PF01529"/>
    </source>
</evidence>
<dbReference type="EC" id="2.3.1.225" evidence="10"/>
<comment type="subcellular location">
    <subcellularLocation>
        <location evidence="1">Membrane</location>
        <topology evidence="1">Multi-pass membrane protein</topology>
    </subcellularLocation>
</comment>
<gene>
    <name evidence="12" type="ORF">LTR62_003531</name>
</gene>
<evidence type="ECO:0000256" key="10">
    <source>
        <dbReference type="RuleBase" id="RU079119"/>
    </source>
</evidence>
<feature type="transmembrane region" description="Helical" evidence="10">
    <location>
        <begin position="78"/>
        <end position="96"/>
    </location>
</feature>
<evidence type="ECO:0000256" key="2">
    <source>
        <dbReference type="ARBA" id="ARBA00022679"/>
    </source>
</evidence>
<comment type="caution">
    <text evidence="12">The sequence shown here is derived from an EMBL/GenBank/DDBJ whole genome shotgun (WGS) entry which is preliminary data.</text>
</comment>
<dbReference type="InterPro" id="IPR001594">
    <property type="entry name" value="Palmitoyltrfase_DHHC"/>
</dbReference>
<dbReference type="Pfam" id="PF01529">
    <property type="entry name" value="DHHC"/>
    <property type="match status" value="1"/>
</dbReference>
<comment type="catalytic activity">
    <reaction evidence="9 10">
        <text>L-cysteinyl-[protein] + hexadecanoyl-CoA = S-hexadecanoyl-L-cysteinyl-[protein] + CoA</text>
        <dbReference type="Rhea" id="RHEA:36683"/>
        <dbReference type="Rhea" id="RHEA-COMP:10131"/>
        <dbReference type="Rhea" id="RHEA-COMP:11032"/>
        <dbReference type="ChEBI" id="CHEBI:29950"/>
        <dbReference type="ChEBI" id="CHEBI:57287"/>
        <dbReference type="ChEBI" id="CHEBI:57379"/>
        <dbReference type="ChEBI" id="CHEBI:74151"/>
        <dbReference type="EC" id="2.3.1.225"/>
    </reaction>
</comment>
<evidence type="ECO:0000256" key="8">
    <source>
        <dbReference type="ARBA" id="ARBA00023315"/>
    </source>
</evidence>
<keyword evidence="2 10" id="KW-0808">Transferase</keyword>
<dbReference type="AlphaFoldDB" id="A0AAN7YPK8"/>
<accession>A0AAN7YPK8</accession>